<dbReference type="PANTHER" id="PTHR48449">
    <property type="entry name" value="DUF1985 DOMAIN-CONTAINING PROTEIN"/>
    <property type="match status" value="1"/>
</dbReference>
<organism evidence="5">
    <name type="scientific">Brassica campestris</name>
    <name type="common">Field mustard</name>
    <dbReference type="NCBI Taxonomy" id="3711"/>
    <lineage>
        <taxon>Eukaryota</taxon>
        <taxon>Viridiplantae</taxon>
        <taxon>Streptophyta</taxon>
        <taxon>Embryophyta</taxon>
        <taxon>Tracheophyta</taxon>
        <taxon>Spermatophyta</taxon>
        <taxon>Magnoliopsida</taxon>
        <taxon>eudicotyledons</taxon>
        <taxon>Gunneridae</taxon>
        <taxon>Pentapetalae</taxon>
        <taxon>rosids</taxon>
        <taxon>malvids</taxon>
        <taxon>Brassicales</taxon>
        <taxon>Brassicaceae</taxon>
        <taxon>Brassiceae</taxon>
        <taxon>Brassica</taxon>
    </lineage>
</organism>
<dbReference type="GO" id="GO:0008234">
    <property type="term" value="F:cysteine-type peptidase activity"/>
    <property type="evidence" value="ECO:0007669"/>
    <property type="project" value="InterPro"/>
</dbReference>
<dbReference type="SUPFAM" id="SSF54001">
    <property type="entry name" value="Cysteine proteinases"/>
    <property type="match status" value="1"/>
</dbReference>
<keyword evidence="3" id="KW-0378">Hydrolase</keyword>
<dbReference type="GO" id="GO:0006508">
    <property type="term" value="P:proteolysis"/>
    <property type="evidence" value="ECO:0007669"/>
    <property type="project" value="UniProtKB-KW"/>
</dbReference>
<dbReference type="InterPro" id="IPR003653">
    <property type="entry name" value="Peptidase_C48_C"/>
</dbReference>
<reference evidence="5" key="1">
    <citation type="submission" date="2018-06" db="EMBL/GenBank/DDBJ databases">
        <title>WGS assembly of Brassica rapa FPsc.</title>
        <authorList>
            <person name="Bowman J."/>
            <person name="Kohchi T."/>
            <person name="Yamato K."/>
            <person name="Jenkins J."/>
            <person name="Shu S."/>
            <person name="Ishizaki K."/>
            <person name="Yamaoka S."/>
            <person name="Nishihama R."/>
            <person name="Nakamura Y."/>
            <person name="Berger F."/>
            <person name="Adam C."/>
            <person name="Aki S."/>
            <person name="Althoff F."/>
            <person name="Araki T."/>
            <person name="Arteaga-Vazquez M."/>
            <person name="Balasubrmanian S."/>
            <person name="Bauer D."/>
            <person name="Boehm C."/>
            <person name="Briginshaw L."/>
            <person name="Caballero-Perez J."/>
            <person name="Catarino B."/>
            <person name="Chen F."/>
            <person name="Chiyoda S."/>
            <person name="Chovatia M."/>
            <person name="Davies K."/>
            <person name="Delmans M."/>
            <person name="Demura T."/>
            <person name="Dierschke T."/>
            <person name="Dolan L."/>
            <person name="Dorantes-Acosta A."/>
            <person name="Eklund D."/>
            <person name="Florent S."/>
            <person name="Flores-Sandoval E."/>
            <person name="Fujiyama A."/>
            <person name="Fukuzawa H."/>
            <person name="Galik B."/>
            <person name="Grimanelli D."/>
            <person name="Grimwood J."/>
            <person name="Grossniklaus U."/>
            <person name="Hamada T."/>
            <person name="Haseloff J."/>
            <person name="Hetherington A."/>
            <person name="Higo A."/>
            <person name="Hirakawa Y."/>
            <person name="Hundley H."/>
            <person name="Ikeda Y."/>
            <person name="Inoue K."/>
            <person name="Inoue S."/>
            <person name="Ishida S."/>
            <person name="Jia Q."/>
            <person name="Kakita M."/>
            <person name="Kanazawa T."/>
            <person name="Kawai Y."/>
            <person name="Kawashima T."/>
            <person name="Kennedy M."/>
            <person name="Kinose K."/>
            <person name="Kinoshita T."/>
            <person name="Kohara Y."/>
            <person name="Koide E."/>
            <person name="Komatsu K."/>
            <person name="Kopischke S."/>
            <person name="Kubo M."/>
            <person name="Kyozuka J."/>
            <person name="Lagercrantz U."/>
            <person name="Lin S."/>
            <person name="Lindquist E."/>
            <person name="Lipzen A."/>
            <person name="Lu C."/>
            <person name="Luna E."/>
            <person name="Martienssen R."/>
            <person name="Minamino N."/>
            <person name="Mizutani M."/>
            <person name="Mizutani M."/>
            <person name="Mochizuki N."/>
            <person name="Monte I."/>
            <person name="Mosher R."/>
            <person name="Nagasaki H."/>
            <person name="Nakagami H."/>
            <person name="Naramoto S."/>
            <person name="Nishitani K."/>
            <person name="Ohtani M."/>
            <person name="Okamoto T."/>
            <person name="Okumura M."/>
            <person name="Phillips J."/>
            <person name="Pollak B."/>
            <person name="Reinders A."/>
            <person name="Roevekamp M."/>
            <person name="Sano R."/>
            <person name="Sawa S."/>
            <person name="Schmid M."/>
            <person name="Shirakawa M."/>
            <person name="Solano R."/>
            <person name="Spunde A."/>
            <person name="Suetsugu N."/>
            <person name="Sugano S."/>
            <person name="Sugiyama A."/>
            <person name="Sun R."/>
            <person name="Suzuki Y."/>
            <person name="Takenaka M."/>
            <person name="Takezawa D."/>
            <person name="Tomogane H."/>
            <person name="Tsuzuki M."/>
            <person name="Ueda T."/>
            <person name="Umeda M."/>
            <person name="Ward J."/>
            <person name="Watanabe Y."/>
            <person name="Yazaki K."/>
            <person name="Yokoyama R."/>
            <person name="Yoshitake Y."/>
            <person name="Yotsui I."/>
            <person name="Zachgo S."/>
            <person name="Schmutz J."/>
        </authorList>
    </citation>
    <scope>NUCLEOTIDE SEQUENCE [LARGE SCALE GENOMIC DNA]</scope>
</reference>
<evidence type="ECO:0000256" key="2">
    <source>
        <dbReference type="ARBA" id="ARBA00022670"/>
    </source>
</evidence>
<keyword evidence="2" id="KW-0645">Protease</keyword>
<dbReference type="PANTHER" id="PTHR48449:SF1">
    <property type="entry name" value="DUF1985 DOMAIN-CONTAINING PROTEIN"/>
    <property type="match status" value="1"/>
</dbReference>
<name>A0A397KV78_BRACM</name>
<protein>
    <recommendedName>
        <fullName evidence="4">Ubiquitin-like protease family profile domain-containing protein</fullName>
    </recommendedName>
</protein>
<dbReference type="Proteomes" id="UP000264353">
    <property type="component" value="Unassembled WGS sequence"/>
</dbReference>
<dbReference type="PROSITE" id="PS50600">
    <property type="entry name" value="ULP_PROTEASE"/>
    <property type="match status" value="1"/>
</dbReference>
<dbReference type="AlphaFoldDB" id="A0A397KV78"/>
<evidence type="ECO:0000313" key="5">
    <source>
        <dbReference type="EMBL" id="RIA04070.1"/>
    </source>
</evidence>
<gene>
    <name evidence="5" type="ORF">BRARA_K01734</name>
</gene>
<feature type="domain" description="Ubiquitin-like protease family profile" evidence="4">
    <location>
        <begin position="1"/>
        <end position="167"/>
    </location>
</feature>
<evidence type="ECO:0000256" key="3">
    <source>
        <dbReference type="ARBA" id="ARBA00022801"/>
    </source>
</evidence>
<sequence>MIVPMHVLGERHKSVLLMHNSVFTTPELTSLMLSKDRQFQAAVRKDRLRWDSRLTKLILAPRLTWMKEVHTVYTPMIWADKHWVGLAINLAIGHVEVMDSAPTLYDDGKVLKFMKPILQMLPYLVRYVAKNNARNLSPFTWERIPGTNENLRSGDCGPVCAKFMEMHLHDNPYPHMSGITDAMVDQFRRVYAMDAYKTIVLPAYQPTTTG</sequence>
<accession>A0A397KV78</accession>
<evidence type="ECO:0000256" key="1">
    <source>
        <dbReference type="ARBA" id="ARBA00005234"/>
    </source>
</evidence>
<dbReference type="EMBL" id="KZ868729">
    <property type="protein sequence ID" value="RIA04070.1"/>
    <property type="molecule type" value="Genomic_DNA"/>
</dbReference>
<dbReference type="Pfam" id="PF02902">
    <property type="entry name" value="Peptidase_C48"/>
    <property type="match status" value="1"/>
</dbReference>
<proteinExistence type="inferred from homology"/>
<comment type="similarity">
    <text evidence="1">Belongs to the peptidase C48 family.</text>
</comment>
<dbReference type="Gene3D" id="3.40.395.10">
    <property type="entry name" value="Adenoviral Proteinase, Chain A"/>
    <property type="match status" value="1"/>
</dbReference>
<dbReference type="InterPro" id="IPR038765">
    <property type="entry name" value="Papain-like_cys_pep_sf"/>
</dbReference>
<evidence type="ECO:0000259" key="4">
    <source>
        <dbReference type="PROSITE" id="PS50600"/>
    </source>
</evidence>